<dbReference type="Pfam" id="PF16177">
    <property type="entry name" value="ACAS_N"/>
    <property type="match status" value="1"/>
</dbReference>
<evidence type="ECO:0000256" key="6">
    <source>
        <dbReference type="ARBA" id="ARBA00022990"/>
    </source>
</evidence>
<evidence type="ECO:0000259" key="9">
    <source>
        <dbReference type="Pfam" id="PF16177"/>
    </source>
</evidence>
<evidence type="ECO:0000259" key="8">
    <source>
        <dbReference type="Pfam" id="PF13193"/>
    </source>
</evidence>
<evidence type="ECO:0000313" key="11">
    <source>
        <dbReference type="Proteomes" id="UP000625804"/>
    </source>
</evidence>
<dbReference type="InterPro" id="IPR045851">
    <property type="entry name" value="AMP-bd_C_sf"/>
</dbReference>
<accession>A0A8J8GBL7</accession>
<evidence type="ECO:0000256" key="5">
    <source>
        <dbReference type="ARBA" id="ARBA00022840"/>
    </source>
</evidence>
<dbReference type="SUPFAM" id="SSF56801">
    <property type="entry name" value="Acetyl-CoA synthetase-like"/>
    <property type="match status" value="1"/>
</dbReference>
<keyword evidence="5" id="KW-0067">ATP-binding</keyword>
<evidence type="ECO:0000256" key="4">
    <source>
        <dbReference type="ARBA" id="ARBA00022741"/>
    </source>
</evidence>
<reference evidence="10" key="1">
    <citation type="submission" date="2020-06" db="EMBL/GenBank/DDBJ databases">
        <title>A novel thermopfilic bacterium from Erzurum, Turkey.</title>
        <authorList>
            <person name="Adiguzel A."/>
            <person name="Ay H."/>
            <person name="Baltaci M.O."/>
        </authorList>
    </citation>
    <scope>NUCLEOTIDE SEQUENCE</scope>
    <source>
        <strain evidence="10">P2</strain>
    </source>
</reference>
<dbReference type="GO" id="GO:0005524">
    <property type="term" value="F:ATP binding"/>
    <property type="evidence" value="ECO:0007669"/>
    <property type="project" value="UniProtKB-KW"/>
</dbReference>
<comment type="similarity">
    <text evidence="1">Belongs to the ATP-dependent AMP-binding enzyme family.</text>
</comment>
<dbReference type="EC" id="6.2.1.1" evidence="2"/>
<gene>
    <name evidence="10" type="ORF">HR057_03400</name>
</gene>
<dbReference type="PANTHER" id="PTHR24095">
    <property type="entry name" value="ACETYL-COENZYME A SYNTHETASE"/>
    <property type="match status" value="1"/>
</dbReference>
<dbReference type="RefSeq" id="WP_173730017.1">
    <property type="nucleotide sequence ID" value="NZ_JABTTE010000003.1"/>
</dbReference>
<evidence type="ECO:0000256" key="3">
    <source>
        <dbReference type="ARBA" id="ARBA00022598"/>
    </source>
</evidence>
<keyword evidence="3" id="KW-0436">Ligase</keyword>
<dbReference type="Gene3D" id="3.40.50.12780">
    <property type="entry name" value="N-terminal domain of ligase-like"/>
    <property type="match status" value="1"/>
</dbReference>
<dbReference type="InterPro" id="IPR032387">
    <property type="entry name" value="ACAS_N"/>
</dbReference>
<feature type="domain" description="Acetyl-coenzyme A synthetase N-terminal" evidence="9">
    <location>
        <begin position="31"/>
        <end position="88"/>
    </location>
</feature>
<dbReference type="Proteomes" id="UP000625804">
    <property type="component" value="Unassembled WGS sequence"/>
</dbReference>
<dbReference type="EMBL" id="JABTTE010000003">
    <property type="protein sequence ID" value="NSL50809.1"/>
    <property type="molecule type" value="Genomic_DNA"/>
</dbReference>
<dbReference type="PANTHER" id="PTHR24095:SF14">
    <property type="entry name" value="ACETYL-COENZYME A SYNTHETASE 1"/>
    <property type="match status" value="1"/>
</dbReference>
<keyword evidence="6" id="KW-0007">Acetylation</keyword>
<dbReference type="InterPro" id="IPR020845">
    <property type="entry name" value="AMP-binding_CS"/>
</dbReference>
<protein>
    <recommendedName>
        <fullName evidence="2">acetate--CoA ligase</fullName>
        <ecNumber evidence="2">6.2.1.1</ecNumber>
    </recommendedName>
</protein>
<dbReference type="InterPro" id="IPR025110">
    <property type="entry name" value="AMP-bd_C"/>
</dbReference>
<dbReference type="Pfam" id="PF00501">
    <property type="entry name" value="AMP-binding"/>
    <property type="match status" value="1"/>
</dbReference>
<dbReference type="PROSITE" id="PS00455">
    <property type="entry name" value="AMP_BINDING"/>
    <property type="match status" value="1"/>
</dbReference>
<dbReference type="InterPro" id="IPR000873">
    <property type="entry name" value="AMP-dep_synth/lig_dom"/>
</dbReference>
<dbReference type="Gene3D" id="3.30.300.30">
    <property type="match status" value="1"/>
</dbReference>
<sequence>MLNQAVWFPDNAYIESTRLYRWMKKLGFQNYDSFYKKSIQDIEWFWDEAVKELGIEWYQPYKKTLNLDQGMKWPHWFVDSKSNVVHNAVEKWASCEQTKDKVALIWESDDGQVIRYSFQELQDEVIRAANGLIASGIQKGDVVSIYMPMIPETVIAMLAIAKIGAIFSPAFSGYGAEAVATRINAAKAKMLITADGFLRRGKQVMMKLEADRAVGLSPTIEKVVVVRRLNHDIPWNDKLDISWDSFLENGQKLQCSPKTVEMESNEPLMLLYTSGTTGKPKGAVHTHTGFPIKAAFDAGVVMDVKQGDTLFWYTDMGWMMGPFLIFGGLLNGASILLFEGTPDYPNPDRIWEVASKHGVTHLGISPTLIRSLMKHGETWVQKHDLSRLKAIGSTGEPWNPEPWLWLFEKVGQKSIPIINYSGGTEISGGILCNVLIRPIGPITFNSAVPGMDVHVYDENGKPVVGEVGELVITKPWVGMTNGFWNEPDRYENSYWNRWPDTWVHGDWVIKDEDGFYTITGRSDDILNVAGKRLGPAELESILVEHPAIVEAGTIGIPDDVKGEAAVCFAVLKDKQPDTDIIKKEAMELVVQKLGKALKPKEIFFVQDLPKTRNAKVMRRAIKAAFLNKDTGDLSSLENPHTVDMIRELGKNYFNQIELK</sequence>
<organism evidence="10 11">
    <name type="scientific">Calidifontibacillus erzurumensis</name>
    <dbReference type="NCBI Taxonomy" id="2741433"/>
    <lineage>
        <taxon>Bacteria</taxon>
        <taxon>Bacillati</taxon>
        <taxon>Bacillota</taxon>
        <taxon>Bacilli</taxon>
        <taxon>Bacillales</taxon>
        <taxon>Bacillaceae</taxon>
        <taxon>Calidifontibacillus/Schinkia group</taxon>
        <taxon>Calidifontibacillus</taxon>
    </lineage>
</organism>
<comment type="caution">
    <text evidence="10">The sequence shown here is derived from an EMBL/GenBank/DDBJ whole genome shotgun (WGS) entry which is preliminary data.</text>
</comment>
<dbReference type="AlphaFoldDB" id="A0A8J8GBL7"/>
<evidence type="ECO:0000259" key="7">
    <source>
        <dbReference type="Pfam" id="PF00501"/>
    </source>
</evidence>
<keyword evidence="4" id="KW-0547">Nucleotide-binding</keyword>
<keyword evidence="11" id="KW-1185">Reference proteome</keyword>
<dbReference type="Pfam" id="PF13193">
    <property type="entry name" value="AMP-binding_C"/>
    <property type="match status" value="1"/>
</dbReference>
<name>A0A8J8GBL7_9BACI</name>
<dbReference type="GO" id="GO:0003987">
    <property type="term" value="F:acetate-CoA ligase activity"/>
    <property type="evidence" value="ECO:0007669"/>
    <property type="project" value="UniProtKB-EC"/>
</dbReference>
<evidence type="ECO:0000256" key="1">
    <source>
        <dbReference type="ARBA" id="ARBA00006432"/>
    </source>
</evidence>
<dbReference type="InterPro" id="IPR042099">
    <property type="entry name" value="ANL_N_sf"/>
</dbReference>
<feature type="domain" description="AMP-dependent synthetase/ligase" evidence="7">
    <location>
        <begin position="93"/>
        <end position="482"/>
    </location>
</feature>
<feature type="domain" description="AMP-binding enzyme C-terminal" evidence="8">
    <location>
        <begin position="537"/>
        <end position="615"/>
    </location>
</feature>
<evidence type="ECO:0000256" key="2">
    <source>
        <dbReference type="ARBA" id="ARBA00013275"/>
    </source>
</evidence>
<proteinExistence type="inferred from homology"/>
<evidence type="ECO:0000313" key="10">
    <source>
        <dbReference type="EMBL" id="NSL50809.1"/>
    </source>
</evidence>
<dbReference type="GO" id="GO:0006085">
    <property type="term" value="P:acetyl-CoA biosynthetic process"/>
    <property type="evidence" value="ECO:0007669"/>
    <property type="project" value="TreeGrafter"/>
</dbReference>